<dbReference type="SMART" id="SM00367">
    <property type="entry name" value="LRR_CC"/>
    <property type="match status" value="4"/>
</dbReference>
<keyword evidence="3" id="KW-0433">Leucine-rich repeat</keyword>
<sequence>MCHIPMFCWISATALQSLLMKEDQAELPKTLTEMYMHFLIKQTELKNQKDYQGGDTDRDMIMKLGKLAFEQLQNGNIVFREEDLKECDINLKQAAVYSGVCTQIIRKESGLHKKEVYSFIHLSVQEFLAALYVHKTFVDRRKNLLSPNTVKLVSEGGESPIIFLHKSAVDMALSSDQGRWDLFLRFLVGLSQDKNQGLLQKIFGDKDKLPPSREETINYIHRKIQKTSYSNKGINLFHCLNELGDQSLVEHVQKYYNSGDVSKILPAHWSALAFVLLVSNEDLSVFDLRKYYGSEAVLERLLPVLKVAKTIAYHNFLAQLRLSESNLTDRCCSYVSSVLTMKSGGLEELDLSGNTLNDSGVQLLADSLQDANCKLSKLRLKQCGMTTTGCQSLARGIMSNPSHLRELDLSKNKLNDEGMKLLSGVILCKSINKTFVIKYKFPCDHGEIKSFLCRLSGCGLEEKGCTCVASALCSNPSYLQNLDLSRNSFKSPPLLRNLMDGATALASALKPDQLKELDLGANTIGDAGVQKLSELLKSPNSKLEALRLQGCRLTDEGCAMLASSLKTNPAHLRDLDLGRNIMKEHAIVELSKFLEDQSCRLEILKCVSCAPHLSHCFLYNRDKDQCRIPPKQ</sequence>
<evidence type="ECO:0000259" key="8">
    <source>
        <dbReference type="Pfam" id="PF17776"/>
    </source>
</evidence>
<feature type="signal peptide" evidence="7">
    <location>
        <begin position="1"/>
        <end position="16"/>
    </location>
</feature>
<keyword evidence="11" id="KW-1185">Reference proteome</keyword>
<feature type="domain" description="NOD1/2 winged helix" evidence="9">
    <location>
        <begin position="59"/>
        <end position="119"/>
    </location>
</feature>
<dbReference type="InterPro" id="IPR041075">
    <property type="entry name" value="NOD1/2_WH"/>
</dbReference>
<evidence type="ECO:0000256" key="2">
    <source>
        <dbReference type="ARBA" id="ARBA00022490"/>
    </source>
</evidence>
<dbReference type="InterPro" id="IPR006553">
    <property type="entry name" value="Leu-rich_rpt_Cys-con_subtyp"/>
</dbReference>
<dbReference type="GO" id="GO:0005737">
    <property type="term" value="C:cytoplasm"/>
    <property type="evidence" value="ECO:0007669"/>
    <property type="project" value="UniProtKB-SubCell"/>
</dbReference>
<evidence type="ECO:0000256" key="1">
    <source>
        <dbReference type="ARBA" id="ARBA00004496"/>
    </source>
</evidence>
<dbReference type="Pfam" id="PF17776">
    <property type="entry name" value="NLRC4_HD2"/>
    <property type="match status" value="1"/>
</dbReference>
<dbReference type="STRING" id="48701.ENSPMEP00000025734"/>
<dbReference type="Pfam" id="PF13516">
    <property type="entry name" value="LRR_6"/>
    <property type="match status" value="5"/>
</dbReference>
<evidence type="ECO:0000256" key="7">
    <source>
        <dbReference type="SAM" id="SignalP"/>
    </source>
</evidence>
<evidence type="ECO:0000256" key="3">
    <source>
        <dbReference type="ARBA" id="ARBA00022614"/>
    </source>
</evidence>
<keyword evidence="7" id="KW-0732">Signal</keyword>
<dbReference type="Gene3D" id="3.80.10.10">
    <property type="entry name" value="Ribonuclease Inhibitor"/>
    <property type="match status" value="3"/>
</dbReference>
<reference evidence="10" key="2">
    <citation type="submission" date="2025-09" db="UniProtKB">
        <authorList>
            <consortium name="Ensembl"/>
        </authorList>
    </citation>
    <scope>IDENTIFICATION</scope>
</reference>
<evidence type="ECO:0000256" key="5">
    <source>
        <dbReference type="ARBA" id="ARBA00022741"/>
    </source>
</evidence>
<feature type="chain" id="PRO_5017315650" description="NACHT LRR and PYD domain-containing protein" evidence="7">
    <location>
        <begin position="17"/>
        <end position="632"/>
    </location>
</feature>
<evidence type="ECO:0000256" key="6">
    <source>
        <dbReference type="ARBA" id="ARBA00022840"/>
    </source>
</evidence>
<dbReference type="AlphaFoldDB" id="A0A3B3YEF2"/>
<dbReference type="Ensembl" id="ENSPMET00000004348.1">
    <property type="protein sequence ID" value="ENSPMEP00000025734.1"/>
    <property type="gene ID" value="ENSPMEG00000008937.1"/>
</dbReference>
<dbReference type="InterPro" id="IPR051261">
    <property type="entry name" value="NLR"/>
</dbReference>
<evidence type="ECO:0000259" key="9">
    <source>
        <dbReference type="Pfam" id="PF17779"/>
    </source>
</evidence>
<keyword evidence="5" id="KW-0547">Nucleotide-binding</keyword>
<dbReference type="InterPro" id="IPR032675">
    <property type="entry name" value="LRR_dom_sf"/>
</dbReference>
<accession>A0A3B3YEF2</accession>
<dbReference type="PANTHER" id="PTHR24106">
    <property type="entry name" value="NACHT, LRR AND CARD DOMAINS-CONTAINING"/>
    <property type="match status" value="1"/>
</dbReference>
<dbReference type="Proteomes" id="UP000261480">
    <property type="component" value="Unplaced"/>
</dbReference>
<proteinExistence type="predicted"/>
<dbReference type="InterPro" id="IPR001611">
    <property type="entry name" value="Leu-rich_rpt"/>
</dbReference>
<protein>
    <recommendedName>
        <fullName evidence="12">NACHT LRR and PYD domain-containing protein</fullName>
    </recommendedName>
</protein>
<dbReference type="SUPFAM" id="SSF52047">
    <property type="entry name" value="RNI-like"/>
    <property type="match status" value="1"/>
</dbReference>
<feature type="domain" description="NACHT LRR and PYD" evidence="8">
    <location>
        <begin position="121"/>
        <end position="250"/>
    </location>
</feature>
<dbReference type="PROSITE" id="PS51450">
    <property type="entry name" value="LRR"/>
    <property type="match status" value="1"/>
</dbReference>
<dbReference type="GO" id="GO:0005524">
    <property type="term" value="F:ATP binding"/>
    <property type="evidence" value="ECO:0007669"/>
    <property type="project" value="UniProtKB-KW"/>
</dbReference>
<dbReference type="SMART" id="SM00368">
    <property type="entry name" value="LRR_RI"/>
    <property type="match status" value="6"/>
</dbReference>
<comment type="subcellular location">
    <subcellularLocation>
        <location evidence="1">Cytoplasm</location>
    </subcellularLocation>
</comment>
<evidence type="ECO:0000256" key="4">
    <source>
        <dbReference type="ARBA" id="ARBA00022737"/>
    </source>
</evidence>
<organism evidence="10 11">
    <name type="scientific">Poecilia mexicana</name>
    <dbReference type="NCBI Taxonomy" id="48701"/>
    <lineage>
        <taxon>Eukaryota</taxon>
        <taxon>Metazoa</taxon>
        <taxon>Chordata</taxon>
        <taxon>Craniata</taxon>
        <taxon>Vertebrata</taxon>
        <taxon>Euteleostomi</taxon>
        <taxon>Actinopterygii</taxon>
        <taxon>Neopterygii</taxon>
        <taxon>Teleostei</taxon>
        <taxon>Neoteleostei</taxon>
        <taxon>Acanthomorphata</taxon>
        <taxon>Ovalentaria</taxon>
        <taxon>Atherinomorphae</taxon>
        <taxon>Cyprinodontiformes</taxon>
        <taxon>Poeciliidae</taxon>
        <taxon>Poeciliinae</taxon>
        <taxon>Poecilia</taxon>
    </lineage>
</organism>
<evidence type="ECO:0000313" key="10">
    <source>
        <dbReference type="Ensembl" id="ENSPMEP00000025734.1"/>
    </source>
</evidence>
<dbReference type="Pfam" id="PF00560">
    <property type="entry name" value="LRR_1"/>
    <property type="match status" value="1"/>
</dbReference>
<dbReference type="Pfam" id="PF17779">
    <property type="entry name" value="WHD_NOD2"/>
    <property type="match status" value="1"/>
</dbReference>
<keyword evidence="6" id="KW-0067">ATP-binding</keyword>
<evidence type="ECO:0008006" key="12">
    <source>
        <dbReference type="Google" id="ProtNLM"/>
    </source>
</evidence>
<evidence type="ECO:0000313" key="11">
    <source>
        <dbReference type="Proteomes" id="UP000261480"/>
    </source>
</evidence>
<dbReference type="InterPro" id="IPR041267">
    <property type="entry name" value="NLRP_HD2"/>
</dbReference>
<keyword evidence="4" id="KW-0677">Repeat</keyword>
<reference evidence="10" key="1">
    <citation type="submission" date="2025-08" db="UniProtKB">
        <authorList>
            <consortium name="Ensembl"/>
        </authorList>
    </citation>
    <scope>IDENTIFICATION</scope>
</reference>
<name>A0A3B3YEF2_9TELE</name>
<keyword evidence="2" id="KW-0963">Cytoplasm</keyword>